<dbReference type="AlphaFoldDB" id="A0A369JPF4"/>
<accession>A0A369JPF4</accession>
<keyword evidence="3" id="KW-1185">Reference proteome</keyword>
<name>A0A369JPF4_HYPMA</name>
<gene>
    <name evidence="2" type="ORF">Hypma_009586</name>
</gene>
<organism evidence="2 3">
    <name type="scientific">Hypsizygus marmoreus</name>
    <name type="common">White beech mushroom</name>
    <name type="synonym">Agaricus marmoreus</name>
    <dbReference type="NCBI Taxonomy" id="39966"/>
    <lineage>
        <taxon>Eukaryota</taxon>
        <taxon>Fungi</taxon>
        <taxon>Dikarya</taxon>
        <taxon>Basidiomycota</taxon>
        <taxon>Agaricomycotina</taxon>
        <taxon>Agaricomycetes</taxon>
        <taxon>Agaricomycetidae</taxon>
        <taxon>Agaricales</taxon>
        <taxon>Tricholomatineae</taxon>
        <taxon>Lyophyllaceae</taxon>
        <taxon>Hypsizygus</taxon>
    </lineage>
</organism>
<feature type="region of interest" description="Disordered" evidence="1">
    <location>
        <begin position="156"/>
        <end position="184"/>
    </location>
</feature>
<comment type="caution">
    <text evidence="2">The sequence shown here is derived from an EMBL/GenBank/DDBJ whole genome shotgun (WGS) entry which is preliminary data.</text>
</comment>
<evidence type="ECO:0000313" key="2">
    <source>
        <dbReference type="EMBL" id="RDB23232.1"/>
    </source>
</evidence>
<protein>
    <submittedName>
        <fullName evidence="2">Uncharacterized protein</fullName>
    </submittedName>
</protein>
<dbReference type="Proteomes" id="UP000076154">
    <property type="component" value="Unassembled WGS sequence"/>
</dbReference>
<evidence type="ECO:0000313" key="3">
    <source>
        <dbReference type="Proteomes" id="UP000076154"/>
    </source>
</evidence>
<dbReference type="InParanoid" id="A0A369JPF4"/>
<proteinExistence type="predicted"/>
<feature type="compositionally biased region" description="Basic and acidic residues" evidence="1">
    <location>
        <begin position="167"/>
        <end position="177"/>
    </location>
</feature>
<evidence type="ECO:0000256" key="1">
    <source>
        <dbReference type="SAM" id="MobiDB-lite"/>
    </source>
</evidence>
<dbReference type="InterPro" id="IPR058940">
    <property type="entry name" value="mS26_fungi"/>
</dbReference>
<sequence length="184" mass="20675">MSFSTIIQRHACSSAVIRRHVSTKAAKRPNPKSHRTLPDAKMRALIALYHQADNFITPENLSQRIDEAFVSDTVESKLAFSRSNNPLKDLKNALADQRRAPKIAEWDSESLMRTYHTNGVTWSTLRTARELKVVEALYGVNATRVGDALPGLEVLEDSMKSKSRPRGTSDQDMKDILQDSENQP</sequence>
<dbReference type="EMBL" id="LUEZ02000047">
    <property type="protein sequence ID" value="RDB23232.1"/>
    <property type="molecule type" value="Genomic_DNA"/>
</dbReference>
<dbReference type="OrthoDB" id="5597211at2759"/>
<dbReference type="Pfam" id="PF26163">
    <property type="entry name" value="mS26"/>
    <property type="match status" value="1"/>
</dbReference>
<reference evidence="2" key="1">
    <citation type="submission" date="2018-04" db="EMBL/GenBank/DDBJ databases">
        <title>Whole genome sequencing of Hypsizygus marmoreus.</title>
        <authorList>
            <person name="Choi I.-G."/>
            <person name="Min B."/>
            <person name="Kim J.-G."/>
            <person name="Kim S."/>
            <person name="Oh Y.-L."/>
            <person name="Kong W.-S."/>
            <person name="Park H."/>
            <person name="Jeong J."/>
            <person name="Song E.-S."/>
        </authorList>
    </citation>
    <scope>NUCLEOTIDE SEQUENCE [LARGE SCALE GENOMIC DNA]</scope>
    <source>
        <strain evidence="2">51987-8</strain>
    </source>
</reference>